<sequence>MTDDFSNRTEKFISWLQSNHVHVSPKVQITDLRSINQGRGLIAVQDIKLDETLFTIPRNILINVANNALIKTYPDLYEKLLKLDHWHSLIIILLYEWKCIGKASKWSEYLDVLPINDEENYQFDQLVFWMDEELEYLKPSLILQRVGKKSGYDLFAKIQSIVQELGIVELKDVALDVYEKVAAIIMSYSFDVESPDATDSDNEDEADLDEEQVDGNILKDGYFKSMVPLADTLNADTNLNNAVLTYSPTDLIMTSIKTIKKGEQIYNTYSDHPNSEILRRYGYVEPSGSKFDFGEIPLLTIKAHFIKKYEISDSFINEILTDISKASKQSQEEDVENDDEVAEIVLDSYDCFKSHEVIMEFVFLIQILTIVFQTNRSELNNSDIYKRIFKKCYQLVESKRLTNGFVENYKETIEERLSEYPRVASEPFGKSMDVGRKAMAEAVLKSEYQSLKNCLDVEKTLKETLGSYKLIEDEKLIRNIVKKRPTEDGRSGQKNKKSKR</sequence>
<comment type="caution">
    <text evidence="3">The sequence shown here is derived from an EMBL/GenBank/DDBJ whole genome shotgun (WGS) entry which is preliminary data.</text>
</comment>
<feature type="domain" description="SET" evidence="2">
    <location>
        <begin position="25"/>
        <end position="270"/>
    </location>
</feature>
<keyword evidence="4" id="KW-1185">Reference proteome</keyword>
<dbReference type="InterPro" id="IPR050600">
    <property type="entry name" value="SETD3_SETD6_MTase"/>
</dbReference>
<dbReference type="FunFam" id="3.90.1410.10:FF:000007">
    <property type="entry name" value="Ribosomal lysine N-methyltransferase 4"/>
    <property type="match status" value="1"/>
</dbReference>
<keyword evidence="1" id="KW-0808">Transferase</keyword>
<comment type="function">
    <text evidence="1">S-adenosyl-L-methionine-dependent protein-lysine N-methyltransferase that monomethylates 60S ribosomal protein L42.</text>
</comment>
<dbReference type="GO" id="GO:0016279">
    <property type="term" value="F:protein-lysine N-methyltransferase activity"/>
    <property type="evidence" value="ECO:0007669"/>
    <property type="project" value="TreeGrafter"/>
</dbReference>
<evidence type="ECO:0000313" key="4">
    <source>
        <dbReference type="Proteomes" id="UP000694255"/>
    </source>
</evidence>
<evidence type="ECO:0000259" key="2">
    <source>
        <dbReference type="PROSITE" id="PS50280"/>
    </source>
</evidence>
<dbReference type="GeneID" id="73469717"/>
<keyword evidence="1" id="KW-0489">Methyltransferase</keyword>
<proteinExistence type="inferred from homology"/>
<dbReference type="AlphaFoldDB" id="A0A8J5QQC9"/>
<dbReference type="EMBL" id="JAGSYN010000135">
    <property type="protein sequence ID" value="KAG7663532.1"/>
    <property type="molecule type" value="Genomic_DNA"/>
</dbReference>
<dbReference type="GO" id="GO:0005634">
    <property type="term" value="C:nucleus"/>
    <property type="evidence" value="ECO:0007669"/>
    <property type="project" value="TreeGrafter"/>
</dbReference>
<dbReference type="PROSITE" id="PS50280">
    <property type="entry name" value="SET"/>
    <property type="match status" value="1"/>
</dbReference>
<accession>A0A8J5QQC9</accession>
<dbReference type="Proteomes" id="UP000694255">
    <property type="component" value="Unassembled WGS sequence"/>
</dbReference>
<evidence type="ECO:0000313" key="3">
    <source>
        <dbReference type="EMBL" id="KAG7663532.1"/>
    </source>
</evidence>
<evidence type="ECO:0000256" key="1">
    <source>
        <dbReference type="PIRNR" id="PIRNR011771"/>
    </source>
</evidence>
<name>A0A8J5QQC9_9ASCO</name>
<comment type="similarity">
    <text evidence="1">Belongs to the class V-like SAM-binding methyltransferase superfamily. Histone-lysine methyltransferase family. SETD6 subfamily.</text>
</comment>
<keyword evidence="1" id="KW-0539">Nucleus</keyword>
<dbReference type="InterPro" id="IPR001214">
    <property type="entry name" value="SET_dom"/>
</dbReference>
<dbReference type="RefSeq" id="XP_049263764.1">
    <property type="nucleotide sequence ID" value="XM_049406717.1"/>
</dbReference>
<dbReference type="PANTHER" id="PTHR13271">
    <property type="entry name" value="UNCHARACTERIZED PUTATIVE METHYLTRANSFERASE"/>
    <property type="match status" value="1"/>
</dbReference>
<dbReference type="Pfam" id="PF00856">
    <property type="entry name" value="SET"/>
    <property type="match status" value="1"/>
</dbReference>
<reference evidence="3 4" key="1">
    <citation type="journal article" date="2021" name="DNA Res.">
        <title>Genome analysis of Candida subhashii reveals its hybrid nature and dual mitochondrial genome conformations.</title>
        <authorList>
            <person name="Mixao V."/>
            <person name="Hegedusova E."/>
            <person name="Saus E."/>
            <person name="Pryszcz L.P."/>
            <person name="Cillingova A."/>
            <person name="Nosek J."/>
            <person name="Gabaldon T."/>
        </authorList>
    </citation>
    <scope>NUCLEOTIDE SEQUENCE [LARGE SCALE GENOMIC DNA]</scope>
    <source>
        <strain evidence="3 4">CBS 10753</strain>
    </source>
</reference>
<dbReference type="PANTHER" id="PTHR13271:SF34">
    <property type="entry name" value="N-LYSINE METHYLTRANSFERASE SETD6"/>
    <property type="match status" value="1"/>
</dbReference>
<organism evidence="3 4">
    <name type="scientific">[Candida] subhashii</name>
    <dbReference type="NCBI Taxonomy" id="561895"/>
    <lineage>
        <taxon>Eukaryota</taxon>
        <taxon>Fungi</taxon>
        <taxon>Dikarya</taxon>
        <taxon>Ascomycota</taxon>
        <taxon>Saccharomycotina</taxon>
        <taxon>Pichiomycetes</taxon>
        <taxon>Debaryomycetaceae</taxon>
        <taxon>Spathaspora</taxon>
    </lineage>
</organism>
<dbReference type="OrthoDB" id="341421at2759"/>
<dbReference type="EC" id="2.1.1.-" evidence="1"/>
<comment type="subcellular location">
    <subcellularLocation>
        <location evidence="1">Nucleus</location>
    </subcellularLocation>
</comment>
<protein>
    <recommendedName>
        <fullName evidence="1">Ribosomal lysine N-methyltransferase 4</fullName>
        <ecNumber evidence="1">2.1.1.-</ecNumber>
    </recommendedName>
</protein>
<gene>
    <name evidence="3" type="ORF">J8A68_002916</name>
</gene>
<dbReference type="InterPro" id="IPR011383">
    <property type="entry name" value="N-lys_methylase_SETD6"/>
</dbReference>
<dbReference type="PIRSF" id="PIRSF011771">
    <property type="entry name" value="RMS1_SET"/>
    <property type="match status" value="1"/>
</dbReference>
<keyword evidence="1" id="KW-0949">S-adenosyl-L-methionine</keyword>